<feature type="transmembrane region" description="Helical" evidence="2">
    <location>
        <begin position="12"/>
        <end position="32"/>
    </location>
</feature>
<dbReference type="EMBL" id="JAWDGP010006702">
    <property type="protein sequence ID" value="KAK3736536.1"/>
    <property type="molecule type" value="Genomic_DNA"/>
</dbReference>
<evidence type="ECO:0008006" key="5">
    <source>
        <dbReference type="Google" id="ProtNLM"/>
    </source>
</evidence>
<gene>
    <name evidence="3" type="ORF">RRG08_051529</name>
</gene>
<dbReference type="PANTHER" id="PTHR13568:SF6">
    <property type="entry name" value="TRANSMEMBRANE PROTEIN 185A"/>
    <property type="match status" value="1"/>
</dbReference>
<organism evidence="3 4">
    <name type="scientific">Elysia crispata</name>
    <name type="common">lettuce slug</name>
    <dbReference type="NCBI Taxonomy" id="231223"/>
    <lineage>
        <taxon>Eukaryota</taxon>
        <taxon>Metazoa</taxon>
        <taxon>Spiralia</taxon>
        <taxon>Lophotrochozoa</taxon>
        <taxon>Mollusca</taxon>
        <taxon>Gastropoda</taxon>
        <taxon>Heterobranchia</taxon>
        <taxon>Euthyneura</taxon>
        <taxon>Panpulmonata</taxon>
        <taxon>Sacoglossa</taxon>
        <taxon>Placobranchoidea</taxon>
        <taxon>Plakobranchidae</taxon>
        <taxon>Elysia</taxon>
    </lineage>
</organism>
<proteinExistence type="predicted"/>
<feature type="transmembrane region" description="Helical" evidence="2">
    <location>
        <begin position="78"/>
        <end position="100"/>
    </location>
</feature>
<feature type="transmembrane region" description="Helical" evidence="2">
    <location>
        <begin position="112"/>
        <end position="132"/>
    </location>
</feature>
<name>A0AAE0Y816_9GAST</name>
<keyword evidence="4" id="KW-1185">Reference proteome</keyword>
<accession>A0AAE0Y816</accession>
<feature type="transmembrane region" description="Helical" evidence="2">
    <location>
        <begin position="209"/>
        <end position="231"/>
    </location>
</feature>
<comment type="caution">
    <text evidence="3">The sequence shown here is derived from an EMBL/GenBank/DDBJ whole genome shotgun (WGS) entry which is preliminary data.</text>
</comment>
<keyword evidence="2" id="KW-0472">Membrane</keyword>
<evidence type="ECO:0000313" key="3">
    <source>
        <dbReference type="EMBL" id="KAK3736536.1"/>
    </source>
</evidence>
<dbReference type="Proteomes" id="UP001283361">
    <property type="component" value="Unassembled WGS sequence"/>
</dbReference>
<keyword evidence="2" id="KW-1133">Transmembrane helix</keyword>
<protein>
    <recommendedName>
        <fullName evidence="5">Transmembrane protein 185B</fullName>
    </recommendedName>
</protein>
<keyword evidence="2" id="KW-0812">Transmembrane</keyword>
<evidence type="ECO:0000313" key="4">
    <source>
        <dbReference type="Proteomes" id="UP001283361"/>
    </source>
</evidence>
<evidence type="ECO:0000256" key="1">
    <source>
        <dbReference type="SAM" id="MobiDB-lite"/>
    </source>
</evidence>
<sequence length="368" mass="41259">MNLKNFFQDFNPSKFVVFSSLLVFCLLFSLRLDGTVDWSYWFVFLPIWLWKLLVFAGAVTGATVWFRNPQYRTEADSAGQFTAMILTWGEHMVLLTFEVLAVFNLETDSSKWLVAFVPLFVLSIFSIGSCIWSVKHRRSCELELFCAANVLQFIFLALKLDDVIEWRWVIVFIPVWIVMCIALIGVLYAVVLAIILVRSPDVLSEQRRGNISVAVGYMFFVVPLLIFEILLANRLDHVNNFNFAFVVIPLLISLASLMCLSFGAKGGNFWWFGIRKDFCQFVLGACPCLQEYGNISYSIQRDDQDSSVEQPPNNSPGLPPSGSGPYVSASNLPDVRCGKPGASKGGGGRGQVEMPRVVVPVLTIDMPD</sequence>
<dbReference type="Pfam" id="PF10269">
    <property type="entry name" value="Tmemb_185A"/>
    <property type="match status" value="1"/>
</dbReference>
<dbReference type="InterPro" id="IPR019396">
    <property type="entry name" value="TM_Fragile-X-F-assoc"/>
</dbReference>
<feature type="transmembrane region" description="Helical" evidence="2">
    <location>
        <begin position="243"/>
        <end position="264"/>
    </location>
</feature>
<feature type="region of interest" description="Disordered" evidence="1">
    <location>
        <begin position="303"/>
        <end position="353"/>
    </location>
</feature>
<dbReference type="AlphaFoldDB" id="A0AAE0Y816"/>
<reference evidence="3" key="1">
    <citation type="journal article" date="2023" name="G3 (Bethesda)">
        <title>A reference genome for the long-term kleptoplast-retaining sea slug Elysia crispata morphotype clarki.</title>
        <authorList>
            <person name="Eastman K.E."/>
            <person name="Pendleton A.L."/>
            <person name="Shaikh M.A."/>
            <person name="Suttiyut T."/>
            <person name="Ogas R."/>
            <person name="Tomko P."/>
            <person name="Gavelis G."/>
            <person name="Widhalm J.R."/>
            <person name="Wisecaver J.H."/>
        </authorList>
    </citation>
    <scope>NUCLEOTIDE SEQUENCE</scope>
    <source>
        <strain evidence="3">ECLA1</strain>
    </source>
</reference>
<evidence type="ECO:0000256" key="2">
    <source>
        <dbReference type="SAM" id="Phobius"/>
    </source>
</evidence>
<dbReference type="PANTHER" id="PTHR13568">
    <property type="entry name" value="FAM11A, B PROTEIN"/>
    <property type="match status" value="1"/>
</dbReference>
<feature type="transmembrane region" description="Helical" evidence="2">
    <location>
        <begin position="166"/>
        <end position="197"/>
    </location>
</feature>
<feature type="transmembrane region" description="Helical" evidence="2">
    <location>
        <begin position="38"/>
        <end position="66"/>
    </location>
</feature>